<reference evidence="1" key="1">
    <citation type="submission" date="2023-08" db="EMBL/GenBank/DDBJ databases">
        <title>A de novo genome assembly of Solanum verrucosum Schlechtendal, a Mexican diploid species geographically isolated from the other diploid A-genome species in potato relatives.</title>
        <authorList>
            <person name="Hosaka K."/>
        </authorList>
    </citation>
    <scope>NUCLEOTIDE SEQUENCE</scope>
    <source>
        <tissue evidence="1">Young leaves</tissue>
    </source>
</reference>
<dbReference type="PANTHER" id="PTHR24559:SF444">
    <property type="entry name" value="REVERSE TRANSCRIPTASE DOMAIN-CONTAINING PROTEIN"/>
    <property type="match status" value="1"/>
</dbReference>
<dbReference type="PANTHER" id="PTHR24559">
    <property type="entry name" value="TRANSPOSON TY3-I GAG-POL POLYPROTEIN"/>
    <property type="match status" value="1"/>
</dbReference>
<proteinExistence type="predicted"/>
<organism evidence="1 2">
    <name type="scientific">Solanum verrucosum</name>
    <dbReference type="NCBI Taxonomy" id="315347"/>
    <lineage>
        <taxon>Eukaryota</taxon>
        <taxon>Viridiplantae</taxon>
        <taxon>Streptophyta</taxon>
        <taxon>Embryophyta</taxon>
        <taxon>Tracheophyta</taxon>
        <taxon>Spermatophyta</taxon>
        <taxon>Magnoliopsida</taxon>
        <taxon>eudicotyledons</taxon>
        <taxon>Gunneridae</taxon>
        <taxon>Pentapetalae</taxon>
        <taxon>asterids</taxon>
        <taxon>lamiids</taxon>
        <taxon>Solanales</taxon>
        <taxon>Solanaceae</taxon>
        <taxon>Solanoideae</taxon>
        <taxon>Solaneae</taxon>
        <taxon>Solanum</taxon>
    </lineage>
</organism>
<accession>A0AAF0UN45</accession>
<dbReference type="SUPFAM" id="SSF56672">
    <property type="entry name" value="DNA/RNA polymerases"/>
    <property type="match status" value="1"/>
</dbReference>
<dbReference type="InterPro" id="IPR053134">
    <property type="entry name" value="RNA-dir_DNA_polymerase"/>
</dbReference>
<dbReference type="Proteomes" id="UP001234989">
    <property type="component" value="Chromosome 10"/>
</dbReference>
<gene>
    <name evidence="1" type="ORF">MTR67_043103</name>
</gene>
<dbReference type="EMBL" id="CP133621">
    <property type="protein sequence ID" value="WMV49718.1"/>
    <property type="molecule type" value="Genomic_DNA"/>
</dbReference>
<evidence type="ECO:0000313" key="1">
    <source>
        <dbReference type="EMBL" id="WMV49718.1"/>
    </source>
</evidence>
<dbReference type="InterPro" id="IPR043128">
    <property type="entry name" value="Rev_trsase/Diguanyl_cyclase"/>
</dbReference>
<dbReference type="Gene3D" id="3.30.70.270">
    <property type="match status" value="1"/>
</dbReference>
<protein>
    <recommendedName>
        <fullName evidence="3">Reverse transcriptase/retrotransposon-derived protein RNase H-like domain-containing protein</fullName>
    </recommendedName>
</protein>
<evidence type="ECO:0008006" key="3">
    <source>
        <dbReference type="Google" id="ProtNLM"/>
    </source>
</evidence>
<dbReference type="Gene3D" id="3.10.10.10">
    <property type="entry name" value="HIV Type 1 Reverse Transcriptase, subunit A, domain 1"/>
    <property type="match status" value="2"/>
</dbReference>
<sequence>MSLTQVKDLNNQLQDLLSKWFICLSVSPWGSPILFVKKKDVDYHQLNIRKSDILKTTCTTRYGIYEFFFMSFSLTKSHTMFMELMNGLKTHEKNYHTHDLEFAAIVF</sequence>
<keyword evidence="2" id="KW-1185">Reference proteome</keyword>
<dbReference type="AlphaFoldDB" id="A0AAF0UN45"/>
<name>A0AAF0UN45_SOLVR</name>
<dbReference type="InterPro" id="IPR043502">
    <property type="entry name" value="DNA/RNA_pol_sf"/>
</dbReference>
<evidence type="ECO:0000313" key="2">
    <source>
        <dbReference type="Proteomes" id="UP001234989"/>
    </source>
</evidence>